<dbReference type="GO" id="GO:0004650">
    <property type="term" value="F:polygalacturonase activity"/>
    <property type="evidence" value="ECO:0007669"/>
    <property type="project" value="InterPro"/>
</dbReference>
<name>A0A6N2VJK5_9BACE</name>
<evidence type="ECO:0000256" key="1">
    <source>
        <dbReference type="ARBA" id="ARBA00008834"/>
    </source>
</evidence>
<accession>A0A6N2VJK5</accession>
<evidence type="ECO:0000313" key="5">
    <source>
        <dbReference type="EMBL" id="VYT30544.1"/>
    </source>
</evidence>
<dbReference type="GO" id="GO:0005975">
    <property type="term" value="P:carbohydrate metabolic process"/>
    <property type="evidence" value="ECO:0007669"/>
    <property type="project" value="InterPro"/>
</dbReference>
<protein>
    <submittedName>
        <fullName evidence="5">Exo-poly-alpha-D-galacturonosidase</fullName>
        <ecNumber evidence="5">3.2.1.82</ecNumber>
    </submittedName>
</protein>
<dbReference type="PANTHER" id="PTHR31339:SF9">
    <property type="entry name" value="PLASMIN AND FIBRONECTIN-BINDING PROTEIN A"/>
    <property type="match status" value="1"/>
</dbReference>
<proteinExistence type="inferred from homology"/>
<comment type="similarity">
    <text evidence="1 4">Belongs to the glycosyl hydrolase 28 family.</text>
</comment>
<keyword evidence="3 4" id="KW-0326">Glycosidase</keyword>
<dbReference type="InterPro" id="IPR000743">
    <property type="entry name" value="Glyco_hydro_28"/>
</dbReference>
<dbReference type="Gene3D" id="2.160.20.10">
    <property type="entry name" value="Single-stranded right-handed beta-helix, Pectin lyase-like"/>
    <property type="match status" value="1"/>
</dbReference>
<evidence type="ECO:0000256" key="4">
    <source>
        <dbReference type="RuleBase" id="RU361169"/>
    </source>
</evidence>
<dbReference type="PANTHER" id="PTHR31339">
    <property type="entry name" value="PECTIN LYASE-RELATED"/>
    <property type="match status" value="1"/>
</dbReference>
<dbReference type="EC" id="3.2.1.82" evidence="5"/>
<dbReference type="SMART" id="SM00710">
    <property type="entry name" value="PbH1"/>
    <property type="match status" value="3"/>
</dbReference>
<organism evidence="5">
    <name type="scientific">Bacteroides intestinalis</name>
    <dbReference type="NCBI Taxonomy" id="329854"/>
    <lineage>
        <taxon>Bacteria</taxon>
        <taxon>Pseudomonadati</taxon>
        <taxon>Bacteroidota</taxon>
        <taxon>Bacteroidia</taxon>
        <taxon>Bacteroidales</taxon>
        <taxon>Bacteroidaceae</taxon>
        <taxon>Bacteroides</taxon>
    </lineage>
</organism>
<gene>
    <name evidence="5" type="primary">pehX_4</name>
    <name evidence="5" type="ORF">BILFYP9_02676</name>
</gene>
<dbReference type="InterPro" id="IPR051801">
    <property type="entry name" value="GH28_Enzymes"/>
</dbReference>
<dbReference type="EMBL" id="CACRSU010000029">
    <property type="protein sequence ID" value="VYT30544.1"/>
    <property type="molecule type" value="Genomic_DNA"/>
</dbReference>
<dbReference type="InterPro" id="IPR012334">
    <property type="entry name" value="Pectin_lyas_fold"/>
</dbReference>
<dbReference type="AlphaFoldDB" id="A0A6N2VJK5"/>
<sequence length="532" mass="59452">MPYFSGDFFSRIHRDQMTINNQYFNYMKRRYTFSLLLSGALLFSCAHPRLDTNNFEWGEIPQQPDFSWTENVGSRQLPDSSTVVSANSFGAVADSTVLSTDAIQKAIDSCALSGGGTVTLQPGYYLTGALFVKSGVNLQISKGVTLIACSDIHCYPEFRSRIAGIEMVWPAAVINIIGEEKASVSGEGTLDCRGKIYWDKYWAMRKEYEAKGLRWIVDYDCKRVRGILVENSSDVTLSNFTLMRTGFWGCQILYSDHCTVDGLIINNNIGGRGPSTDGIDIDSSTNILIENCEIDCNDDNICLKAGRDADGLRVNRPTENVVIRNCIAHKGGGLITCGSETSGSIRNILAHDLKAMGTSVILQLKSATTRGGTIENIYVTRVEAENNRRVLGTEPNWNPKYSYSTLPEEYKGKEIPEHWQTMLTPVDPPEKGYPHFRNIYLSHVKTTNVREFISASGENDSLRLENFYLHAIEAQAQKAGMIRFTRNFNATEIKLAVPEPRSMLLEENEQSNIRIEYVKTVSNQNIVENQAN</sequence>
<reference evidence="5" key="1">
    <citation type="submission" date="2019-11" db="EMBL/GenBank/DDBJ databases">
        <authorList>
            <person name="Feng L."/>
        </authorList>
    </citation>
    <scope>NUCLEOTIDE SEQUENCE</scope>
    <source>
        <strain evidence="5">BintestinalisLFYP9</strain>
    </source>
</reference>
<dbReference type="InterPro" id="IPR006626">
    <property type="entry name" value="PbH1"/>
</dbReference>
<dbReference type="GO" id="GO:0033917">
    <property type="term" value="F:exo-poly-alpha-galacturonosidase activity"/>
    <property type="evidence" value="ECO:0007669"/>
    <property type="project" value="UniProtKB-EC"/>
</dbReference>
<evidence type="ECO:0000256" key="3">
    <source>
        <dbReference type="ARBA" id="ARBA00023295"/>
    </source>
</evidence>
<dbReference type="Pfam" id="PF00295">
    <property type="entry name" value="Glyco_hydro_28"/>
    <property type="match status" value="1"/>
</dbReference>
<dbReference type="SUPFAM" id="SSF51126">
    <property type="entry name" value="Pectin lyase-like"/>
    <property type="match status" value="1"/>
</dbReference>
<evidence type="ECO:0000256" key="2">
    <source>
        <dbReference type="ARBA" id="ARBA00022801"/>
    </source>
</evidence>
<keyword evidence="2 4" id="KW-0378">Hydrolase</keyword>
<dbReference type="InterPro" id="IPR011050">
    <property type="entry name" value="Pectin_lyase_fold/virulence"/>
</dbReference>